<evidence type="ECO:0000313" key="10">
    <source>
        <dbReference type="EMBL" id="JAS24228.1"/>
    </source>
</evidence>
<comment type="subcellular location">
    <subcellularLocation>
        <location evidence="1">Membrane</location>
    </subcellularLocation>
</comment>
<dbReference type="GO" id="GO:0005886">
    <property type="term" value="C:plasma membrane"/>
    <property type="evidence" value="ECO:0007669"/>
    <property type="project" value="InterPro"/>
</dbReference>
<dbReference type="PRINTS" id="PR00205">
    <property type="entry name" value="CADHERIN"/>
</dbReference>
<dbReference type="InterPro" id="IPR002126">
    <property type="entry name" value="Cadherin-like_dom"/>
</dbReference>
<dbReference type="AlphaFoldDB" id="A0A1B6DEV3"/>
<feature type="non-terminal residue" evidence="10">
    <location>
        <position position="1"/>
    </location>
</feature>
<keyword evidence="6" id="KW-1133">Transmembrane helix</keyword>
<name>A0A1B6DEV3_9HEMI</name>
<gene>
    <name evidence="10" type="ORF">g.35340</name>
</gene>
<evidence type="ECO:0000256" key="8">
    <source>
        <dbReference type="PROSITE-ProRule" id="PRU00043"/>
    </source>
</evidence>
<sequence>ADFNINNKGQLVVNQLLDREAIASYDFTIVVTDLKFLMTQDVRINILDVNDNKPICPVPEYNQEISEDTPIGSTVLRIDTLDFDLKPKLQYYLTGVGAPQFFIMQETGELKTMQ</sequence>
<protein>
    <recommendedName>
        <fullName evidence="9">Cadherin domain-containing protein</fullName>
    </recommendedName>
</protein>
<dbReference type="InterPro" id="IPR015919">
    <property type="entry name" value="Cadherin-like_sf"/>
</dbReference>
<evidence type="ECO:0000256" key="4">
    <source>
        <dbReference type="ARBA" id="ARBA00022837"/>
    </source>
</evidence>
<keyword evidence="2" id="KW-0812">Transmembrane</keyword>
<evidence type="ECO:0000256" key="6">
    <source>
        <dbReference type="ARBA" id="ARBA00022989"/>
    </source>
</evidence>
<keyword evidence="4 8" id="KW-0106">Calcium</keyword>
<dbReference type="InterPro" id="IPR050971">
    <property type="entry name" value="Cadherin-domain_protein"/>
</dbReference>
<evidence type="ECO:0000256" key="3">
    <source>
        <dbReference type="ARBA" id="ARBA00022737"/>
    </source>
</evidence>
<dbReference type="PROSITE" id="PS00232">
    <property type="entry name" value="CADHERIN_1"/>
    <property type="match status" value="1"/>
</dbReference>
<feature type="non-terminal residue" evidence="10">
    <location>
        <position position="114"/>
    </location>
</feature>
<accession>A0A1B6DEV3</accession>
<keyword evidence="7" id="KW-0472">Membrane</keyword>
<dbReference type="PANTHER" id="PTHR24025">
    <property type="entry name" value="DESMOGLEIN FAMILY MEMBER"/>
    <property type="match status" value="1"/>
</dbReference>
<keyword evidence="5" id="KW-0130">Cell adhesion</keyword>
<proteinExistence type="predicted"/>
<keyword evidence="3" id="KW-0677">Repeat</keyword>
<dbReference type="Gene3D" id="2.60.40.60">
    <property type="entry name" value="Cadherins"/>
    <property type="match status" value="2"/>
</dbReference>
<dbReference type="EMBL" id="GEDC01013070">
    <property type="protein sequence ID" value="JAS24228.1"/>
    <property type="molecule type" value="Transcribed_RNA"/>
</dbReference>
<dbReference type="PROSITE" id="PS50268">
    <property type="entry name" value="CADHERIN_2"/>
    <property type="match status" value="1"/>
</dbReference>
<dbReference type="GO" id="GO:0005911">
    <property type="term" value="C:cell-cell junction"/>
    <property type="evidence" value="ECO:0007669"/>
    <property type="project" value="TreeGrafter"/>
</dbReference>
<dbReference type="GO" id="GO:0007156">
    <property type="term" value="P:homophilic cell adhesion via plasma membrane adhesion molecules"/>
    <property type="evidence" value="ECO:0007669"/>
    <property type="project" value="InterPro"/>
</dbReference>
<evidence type="ECO:0000256" key="2">
    <source>
        <dbReference type="ARBA" id="ARBA00022692"/>
    </source>
</evidence>
<dbReference type="SUPFAM" id="SSF49313">
    <property type="entry name" value="Cadherin-like"/>
    <property type="match status" value="2"/>
</dbReference>
<evidence type="ECO:0000256" key="1">
    <source>
        <dbReference type="ARBA" id="ARBA00004370"/>
    </source>
</evidence>
<dbReference type="CDD" id="cd11304">
    <property type="entry name" value="Cadherin_repeat"/>
    <property type="match status" value="2"/>
</dbReference>
<feature type="domain" description="Cadherin" evidence="9">
    <location>
        <begin position="3"/>
        <end position="61"/>
    </location>
</feature>
<reference evidence="10" key="1">
    <citation type="submission" date="2015-12" db="EMBL/GenBank/DDBJ databases">
        <title>De novo transcriptome assembly of four potential Pierce s Disease insect vectors from Arizona vineyards.</title>
        <authorList>
            <person name="Tassone E.E."/>
        </authorList>
    </citation>
    <scope>NUCLEOTIDE SEQUENCE</scope>
</reference>
<organism evidence="10">
    <name type="scientific">Clastoptera arizonana</name>
    <name type="common">Arizona spittle bug</name>
    <dbReference type="NCBI Taxonomy" id="38151"/>
    <lineage>
        <taxon>Eukaryota</taxon>
        <taxon>Metazoa</taxon>
        <taxon>Ecdysozoa</taxon>
        <taxon>Arthropoda</taxon>
        <taxon>Hexapoda</taxon>
        <taxon>Insecta</taxon>
        <taxon>Pterygota</taxon>
        <taxon>Neoptera</taxon>
        <taxon>Paraneoptera</taxon>
        <taxon>Hemiptera</taxon>
        <taxon>Auchenorrhyncha</taxon>
        <taxon>Cercopoidea</taxon>
        <taxon>Clastopteridae</taxon>
        <taxon>Clastoptera</taxon>
    </lineage>
</organism>
<evidence type="ECO:0000256" key="5">
    <source>
        <dbReference type="ARBA" id="ARBA00022889"/>
    </source>
</evidence>
<dbReference type="GO" id="GO:0005509">
    <property type="term" value="F:calcium ion binding"/>
    <property type="evidence" value="ECO:0007669"/>
    <property type="project" value="UniProtKB-UniRule"/>
</dbReference>
<evidence type="ECO:0000256" key="7">
    <source>
        <dbReference type="ARBA" id="ARBA00023136"/>
    </source>
</evidence>
<dbReference type="PANTHER" id="PTHR24025:SF23">
    <property type="entry name" value="NEURAL-CADHERIN"/>
    <property type="match status" value="1"/>
</dbReference>
<evidence type="ECO:0000259" key="9">
    <source>
        <dbReference type="PROSITE" id="PS50268"/>
    </source>
</evidence>
<dbReference type="InterPro" id="IPR020894">
    <property type="entry name" value="Cadherin_CS"/>
</dbReference>